<accession>A0A401ZIJ0</accession>
<dbReference type="SMART" id="SM00479">
    <property type="entry name" value="EXOIII"/>
    <property type="match status" value="1"/>
</dbReference>
<name>A0A401ZIJ0_9CHLR</name>
<evidence type="ECO:0000313" key="6">
    <source>
        <dbReference type="EMBL" id="GCE06648.1"/>
    </source>
</evidence>
<dbReference type="NCBIfam" id="TIGR00573">
    <property type="entry name" value="dnaq"/>
    <property type="match status" value="1"/>
</dbReference>
<proteinExistence type="predicted"/>
<dbReference type="InterPro" id="IPR012337">
    <property type="entry name" value="RNaseH-like_sf"/>
</dbReference>
<dbReference type="RefSeq" id="WP_126597576.1">
    <property type="nucleotide sequence ID" value="NZ_BIFQ01000001.1"/>
</dbReference>
<dbReference type="GO" id="GO:0005524">
    <property type="term" value="F:ATP binding"/>
    <property type="evidence" value="ECO:0007669"/>
    <property type="project" value="UniProtKB-KW"/>
</dbReference>
<organism evidence="6 7">
    <name type="scientific">Dictyobacter aurantiacus</name>
    <dbReference type="NCBI Taxonomy" id="1936993"/>
    <lineage>
        <taxon>Bacteria</taxon>
        <taxon>Bacillati</taxon>
        <taxon>Chloroflexota</taxon>
        <taxon>Ktedonobacteria</taxon>
        <taxon>Ktedonobacterales</taxon>
        <taxon>Dictyobacteraceae</taxon>
        <taxon>Dictyobacter</taxon>
    </lineage>
</organism>
<evidence type="ECO:0000256" key="2">
    <source>
        <dbReference type="ARBA" id="ARBA00022801"/>
    </source>
</evidence>
<dbReference type="Proteomes" id="UP000287224">
    <property type="component" value="Unassembled WGS sequence"/>
</dbReference>
<dbReference type="FunFam" id="3.30.420.10:FF:000045">
    <property type="entry name" value="3'-5' exonuclease DinG"/>
    <property type="match status" value="1"/>
</dbReference>
<dbReference type="InterPro" id="IPR006054">
    <property type="entry name" value="DnaQ"/>
</dbReference>
<dbReference type="PANTHER" id="PTHR30231">
    <property type="entry name" value="DNA POLYMERASE III SUBUNIT EPSILON"/>
    <property type="match status" value="1"/>
</dbReference>
<dbReference type="GO" id="GO:0008408">
    <property type="term" value="F:3'-5' exonuclease activity"/>
    <property type="evidence" value="ECO:0007669"/>
    <property type="project" value="TreeGrafter"/>
</dbReference>
<dbReference type="AlphaFoldDB" id="A0A401ZIJ0"/>
<dbReference type="InterPro" id="IPR014013">
    <property type="entry name" value="Helic_SF1/SF2_ATP-bd_DinG/Rad3"/>
</dbReference>
<evidence type="ECO:0000256" key="4">
    <source>
        <dbReference type="ARBA" id="ARBA00022840"/>
    </source>
</evidence>
<evidence type="ECO:0000259" key="5">
    <source>
        <dbReference type="PROSITE" id="PS51193"/>
    </source>
</evidence>
<dbReference type="PANTHER" id="PTHR30231:SF41">
    <property type="entry name" value="DNA POLYMERASE III SUBUNIT EPSILON"/>
    <property type="match status" value="1"/>
</dbReference>
<protein>
    <submittedName>
        <fullName evidence="6">DNA polymerase III subunit epsilon</fullName>
    </submittedName>
</protein>
<dbReference type="GO" id="GO:0003677">
    <property type="term" value="F:DNA binding"/>
    <property type="evidence" value="ECO:0007669"/>
    <property type="project" value="InterPro"/>
</dbReference>
<dbReference type="OrthoDB" id="9803913at2"/>
<evidence type="ECO:0000256" key="3">
    <source>
        <dbReference type="ARBA" id="ARBA00022839"/>
    </source>
</evidence>
<gene>
    <name evidence="6" type="ORF">KDAU_39770</name>
</gene>
<dbReference type="SUPFAM" id="SSF53098">
    <property type="entry name" value="Ribonuclease H-like"/>
    <property type="match status" value="1"/>
</dbReference>
<keyword evidence="4" id="KW-0067">ATP-binding</keyword>
<keyword evidence="3" id="KW-0269">Exonuclease</keyword>
<keyword evidence="3" id="KW-0540">Nuclease</keyword>
<keyword evidence="2" id="KW-0378">Hydrolase</keyword>
<dbReference type="GO" id="GO:0004386">
    <property type="term" value="F:helicase activity"/>
    <property type="evidence" value="ECO:0007669"/>
    <property type="project" value="InterPro"/>
</dbReference>
<dbReference type="CDD" id="cd06127">
    <property type="entry name" value="DEDDh"/>
    <property type="match status" value="1"/>
</dbReference>
<evidence type="ECO:0000256" key="1">
    <source>
        <dbReference type="ARBA" id="ARBA00022741"/>
    </source>
</evidence>
<dbReference type="InterPro" id="IPR027417">
    <property type="entry name" value="P-loop_NTPase"/>
</dbReference>
<dbReference type="Gene3D" id="3.40.50.300">
    <property type="entry name" value="P-loop containing nucleotide triphosphate hydrolases"/>
    <property type="match status" value="2"/>
</dbReference>
<dbReference type="GO" id="GO:0045004">
    <property type="term" value="P:DNA replication proofreading"/>
    <property type="evidence" value="ECO:0007669"/>
    <property type="project" value="TreeGrafter"/>
</dbReference>
<dbReference type="GO" id="GO:0016818">
    <property type="term" value="F:hydrolase activity, acting on acid anhydrides, in phosphorus-containing anhydrides"/>
    <property type="evidence" value="ECO:0007669"/>
    <property type="project" value="InterPro"/>
</dbReference>
<evidence type="ECO:0000313" key="7">
    <source>
        <dbReference type="Proteomes" id="UP000287224"/>
    </source>
</evidence>
<dbReference type="InterPro" id="IPR013520">
    <property type="entry name" value="Ribonucl_H"/>
</dbReference>
<dbReference type="InterPro" id="IPR036397">
    <property type="entry name" value="RNaseH_sf"/>
</dbReference>
<dbReference type="InterPro" id="IPR006555">
    <property type="entry name" value="ATP-dep_Helicase_C"/>
</dbReference>
<dbReference type="PROSITE" id="PS51193">
    <property type="entry name" value="HELICASE_ATP_BIND_2"/>
    <property type="match status" value="1"/>
</dbReference>
<reference evidence="7" key="1">
    <citation type="submission" date="2018-12" db="EMBL/GenBank/DDBJ databases">
        <title>Tengunoibacter tsumagoiensis gen. nov., sp. nov., Dictyobacter kobayashii sp. nov., D. alpinus sp. nov., and D. joshuensis sp. nov. and description of Dictyobacteraceae fam. nov. within the order Ktedonobacterales isolated from Tengu-no-mugimeshi.</title>
        <authorList>
            <person name="Wang C.M."/>
            <person name="Zheng Y."/>
            <person name="Sakai Y."/>
            <person name="Toyoda A."/>
            <person name="Minakuchi Y."/>
            <person name="Abe K."/>
            <person name="Yokota A."/>
            <person name="Yabe S."/>
        </authorList>
    </citation>
    <scope>NUCLEOTIDE SEQUENCE [LARGE SCALE GENOMIC DNA]</scope>
    <source>
        <strain evidence="7">S-27</strain>
    </source>
</reference>
<dbReference type="Gene3D" id="3.30.420.10">
    <property type="entry name" value="Ribonuclease H-like superfamily/Ribonuclease H"/>
    <property type="match status" value="1"/>
</dbReference>
<keyword evidence="1" id="KW-0547">Nucleotide-binding</keyword>
<dbReference type="Pfam" id="PF13307">
    <property type="entry name" value="Helicase_C_2"/>
    <property type="match status" value="1"/>
</dbReference>
<feature type="domain" description="Helicase ATP-binding" evidence="5">
    <location>
        <begin position="250"/>
        <end position="545"/>
    </location>
</feature>
<dbReference type="GO" id="GO:0003887">
    <property type="term" value="F:DNA-directed DNA polymerase activity"/>
    <property type="evidence" value="ECO:0007669"/>
    <property type="project" value="InterPro"/>
</dbReference>
<dbReference type="EMBL" id="BIFQ01000001">
    <property type="protein sequence ID" value="GCE06648.1"/>
    <property type="molecule type" value="Genomic_DNA"/>
</dbReference>
<comment type="caution">
    <text evidence="6">The sequence shown here is derived from an EMBL/GenBank/DDBJ whole genome shotgun (WGS) entry which is preliminary data.</text>
</comment>
<dbReference type="GO" id="GO:0005829">
    <property type="term" value="C:cytosol"/>
    <property type="evidence" value="ECO:0007669"/>
    <property type="project" value="TreeGrafter"/>
</dbReference>
<sequence length="1020" mass="113601">MAKRSAIRVALDLETTGLHPEQDTILEVAAVKFQGTEIIDTLETFVAPGRSIPYRVQRLTGIKPEHLAGAPPFSAVANKLQYFLGDLPIVGHSIPFDAGFLRMRGIARTNPLIDTFELATVLLPSLVSYNLGQVAEALGVRVPHDRHRAMVDTVLAMEVFNALHQRLQAVDLDVLNDLANLDAPRSWPLLHFFRQELRDRQERDGVVGRLARGSLGDRFASQLGMDPRVLSFAVGRQQDAEESPAADAMPVVDVPVETPAVRGNEVARQAILSSLEQREPLLLELTLGGHDYTAALLAALEWLDTPPSADTNAENETEAHGPRRLVIACANQQSARRLIDTTLPLLQQKMRSHHSVAYLAEHGGYLCTHRWFGAAMRRTSGELTAEQARGLAKLRLWTHETLQGDRSELTLLQQEITAWDRISSSFEQRRSVDERFEKTYQRCTYRRKGYCFVSLAEERVRAASIVVTTHAGLFDDLSLRQPLLADIDRRLILDADLIEEENIRWGGSEFDQLQVLRVLNTIGAELADGRYQGLLALAAPSLRDNGPGGLSTTPTVPKSELDQRLLQWFQTLRQARMAVGRLFLAFNSLIDESVQLHGRDKGRGQARGHEQRPDQPLRLTNHIRQLGAWNEVEQAWQQVEQRLRSVIELANDAERRILARQSNRRRQDQGSGEDTSVASELVAAAYQLNEQLQMVKQAMSLGEGDSVYWLRMPPTPPTAAQQHAARKVAEPGSSAISIEPAPVLYSQLIHTSGMLKRLLLKERASTIFAGTAFSVDGTFTFARQRLGLDQDSVAVCSAVFEHQEQTLLYLPNDVPEPNAPQYQRHLDDTLVNLATALEGQVVALFTSHAALRSTYTAIKPILEARNILVLGQGADGSPRQLWQVFQSQERVVILGTGSFWDNADEIVRSPACLFISRLPMPVLNDPPMAARAEQYSDQLRQLTVPIATLRVNRAINRFMWGDGRRNAVVLFDRRVTSKEYGSTVLHSLPRSSQRHAAASLMPDAILDWLTGEGAWEEHPG</sequence>
<dbReference type="Pfam" id="PF00929">
    <property type="entry name" value="RNase_T"/>
    <property type="match status" value="1"/>
</dbReference>
<keyword evidence="7" id="KW-1185">Reference proteome</keyword>